<evidence type="ECO:0000313" key="1">
    <source>
        <dbReference type="EMBL" id="SFV89317.1"/>
    </source>
</evidence>
<organism evidence="1">
    <name type="scientific">hydrothermal vent metagenome</name>
    <dbReference type="NCBI Taxonomy" id="652676"/>
    <lineage>
        <taxon>unclassified sequences</taxon>
        <taxon>metagenomes</taxon>
        <taxon>ecological metagenomes</taxon>
    </lineage>
</organism>
<proteinExistence type="predicted"/>
<gene>
    <name evidence="1" type="ORF">MNB_SUP05-SYMBIONT-5-724</name>
</gene>
<protein>
    <submittedName>
        <fullName evidence="1">Uncharacterized protein</fullName>
    </submittedName>
</protein>
<sequence length="90" mass="10470">MGPDITHWHGTYEIAKNFYTHLIPELEHLIEKGEASYDEGKQAAAKHLQATLDRILNTDNHKWYLGKMSAKQQEIRRQATESFKAQFKSK</sequence>
<reference evidence="1" key="1">
    <citation type="submission" date="2016-10" db="EMBL/GenBank/DDBJ databases">
        <authorList>
            <person name="de Groot N.N."/>
        </authorList>
    </citation>
    <scope>NUCLEOTIDE SEQUENCE</scope>
</reference>
<dbReference type="AlphaFoldDB" id="A0A1W1E636"/>
<dbReference type="EMBL" id="FPHZ01000221">
    <property type="protein sequence ID" value="SFV89317.1"/>
    <property type="molecule type" value="Genomic_DNA"/>
</dbReference>
<name>A0A1W1E636_9ZZZZ</name>
<accession>A0A1W1E636</accession>